<dbReference type="AlphaFoldDB" id="A0AAV2F0V7"/>
<gene>
    <name evidence="1" type="ORF">LTRI10_LOCUS32313</name>
</gene>
<evidence type="ECO:0000313" key="1">
    <source>
        <dbReference type="EMBL" id="CAL1391602.1"/>
    </source>
</evidence>
<dbReference type="EMBL" id="OZ034819">
    <property type="protein sequence ID" value="CAL1391602.1"/>
    <property type="molecule type" value="Genomic_DNA"/>
</dbReference>
<organism evidence="1 2">
    <name type="scientific">Linum trigynum</name>
    <dbReference type="NCBI Taxonomy" id="586398"/>
    <lineage>
        <taxon>Eukaryota</taxon>
        <taxon>Viridiplantae</taxon>
        <taxon>Streptophyta</taxon>
        <taxon>Embryophyta</taxon>
        <taxon>Tracheophyta</taxon>
        <taxon>Spermatophyta</taxon>
        <taxon>Magnoliopsida</taxon>
        <taxon>eudicotyledons</taxon>
        <taxon>Gunneridae</taxon>
        <taxon>Pentapetalae</taxon>
        <taxon>rosids</taxon>
        <taxon>fabids</taxon>
        <taxon>Malpighiales</taxon>
        <taxon>Linaceae</taxon>
        <taxon>Linum</taxon>
    </lineage>
</organism>
<dbReference type="Proteomes" id="UP001497516">
    <property type="component" value="Chromosome 6"/>
</dbReference>
<protein>
    <submittedName>
        <fullName evidence="1">Uncharacterized protein</fullName>
    </submittedName>
</protein>
<reference evidence="1 2" key="1">
    <citation type="submission" date="2024-04" db="EMBL/GenBank/DDBJ databases">
        <authorList>
            <person name="Fracassetti M."/>
        </authorList>
    </citation>
    <scope>NUCLEOTIDE SEQUENCE [LARGE SCALE GENOMIC DNA]</scope>
</reference>
<sequence>MDRLSRRVPLPEDGSLSVHTSLRNRRHGIEEEPFRLQICWQGGFRASIDFKYAGKEGSSPAGVPFSGFREVREGNSSDSFVGVRSVDLEI</sequence>
<proteinExistence type="predicted"/>
<accession>A0AAV2F0V7</accession>
<name>A0AAV2F0V7_9ROSI</name>
<keyword evidence="2" id="KW-1185">Reference proteome</keyword>
<evidence type="ECO:0000313" key="2">
    <source>
        <dbReference type="Proteomes" id="UP001497516"/>
    </source>
</evidence>